<dbReference type="EMBL" id="CP016094">
    <property type="protein sequence ID" value="AOS44581.1"/>
    <property type="molecule type" value="Genomic_DNA"/>
</dbReference>
<dbReference type="KEGG" id="obg:Verru16b_01644"/>
<dbReference type="Proteomes" id="UP000095228">
    <property type="component" value="Chromosome"/>
</dbReference>
<protein>
    <recommendedName>
        <fullName evidence="3">DUF3445 domain-containing protein</fullName>
    </recommendedName>
</protein>
<dbReference type="InterPro" id="IPR021848">
    <property type="entry name" value="HODM_asu-like"/>
</dbReference>
<proteinExistence type="predicted"/>
<evidence type="ECO:0000313" key="2">
    <source>
        <dbReference type="Proteomes" id="UP000095228"/>
    </source>
</evidence>
<accession>A0A1D8AUK6</accession>
<dbReference type="AlphaFoldDB" id="A0A1D8AUK6"/>
<gene>
    <name evidence="1" type="ORF">Verru16b_01644</name>
</gene>
<reference evidence="1 2" key="1">
    <citation type="submission" date="2016-06" db="EMBL/GenBank/DDBJ databases">
        <title>Three novel species with peptidoglycan cell walls form the new genus Lacunisphaera gen. nov. in the family Opitutaceae of the verrucomicrobial subdivision 4.</title>
        <authorList>
            <person name="Rast P."/>
            <person name="Gloeckner I."/>
            <person name="Jogler M."/>
            <person name="Boedeker C."/>
            <person name="Jeske O."/>
            <person name="Wiegand S."/>
            <person name="Reinhardt R."/>
            <person name="Schumann P."/>
            <person name="Rohde M."/>
            <person name="Spring S."/>
            <person name="Gloeckner F.O."/>
            <person name="Jogler C."/>
        </authorList>
    </citation>
    <scope>NUCLEOTIDE SEQUENCE [LARGE SCALE GENOMIC DNA]</scope>
    <source>
        <strain evidence="1 2">IG16b</strain>
    </source>
</reference>
<dbReference type="Pfam" id="PF11927">
    <property type="entry name" value="HODM_asu-like"/>
    <property type="match status" value="1"/>
</dbReference>
<evidence type="ECO:0000313" key="1">
    <source>
        <dbReference type="EMBL" id="AOS44581.1"/>
    </source>
</evidence>
<name>A0A1D8AUK6_9BACT</name>
<keyword evidence="2" id="KW-1185">Reference proteome</keyword>
<sequence length="287" mass="31032">MSRVRSRIVFCAGMASKEAMPLSLPELFPDQDYRFHLTLRKGDLAGFFRQPDPVVLAERQRWFGEDPGRYVVGEADAEPLVAEAEALATGWVGGAATPAGDVTRRLARLGGRLEPDLVLMAREADGVFRLRAGAVCFPSAWVPAEKHGLTLDEIHGVVPGLNPALAPAIGQFLQRLRPGAPYERANWGLAATPELNLHPALGRPRLSAGLGPAQLWVRIEDQILAALPVTGGILFGIRVRVVELAQLLAEPALRAGLHRALVTMPSELAAYKGLVSVRDELIRMSRG</sequence>
<organism evidence="1 2">
    <name type="scientific">Lacunisphaera limnophila</name>
    <dbReference type="NCBI Taxonomy" id="1838286"/>
    <lineage>
        <taxon>Bacteria</taxon>
        <taxon>Pseudomonadati</taxon>
        <taxon>Verrucomicrobiota</taxon>
        <taxon>Opitutia</taxon>
        <taxon>Opitutales</taxon>
        <taxon>Opitutaceae</taxon>
        <taxon>Lacunisphaera</taxon>
    </lineage>
</organism>
<evidence type="ECO:0008006" key="3">
    <source>
        <dbReference type="Google" id="ProtNLM"/>
    </source>
</evidence>